<dbReference type="EMBL" id="JBBPBN010000103">
    <property type="protein sequence ID" value="KAK8979197.1"/>
    <property type="molecule type" value="Genomic_DNA"/>
</dbReference>
<accession>A0ABR2NSS1</accession>
<reference evidence="1 2" key="1">
    <citation type="journal article" date="2024" name="G3 (Bethesda)">
        <title>Genome assembly of Hibiscus sabdariffa L. provides insights into metabolisms of medicinal natural products.</title>
        <authorList>
            <person name="Kim T."/>
        </authorList>
    </citation>
    <scope>NUCLEOTIDE SEQUENCE [LARGE SCALE GENOMIC DNA]</scope>
    <source>
        <strain evidence="1">TK-2024</strain>
        <tissue evidence="1">Old leaves</tissue>
    </source>
</reference>
<name>A0ABR2NSS1_9ROSI</name>
<sequence>MPMSVAPPLLRHSVSNQVHLQIPQLVQHSWLPGLFMSLTLLLVSKHSVKEKYMDTTLASRRICNPSDPEFIAGNLHSVLLRELLHYDTYKVYKEEQELSHSGPK</sequence>
<protein>
    <submittedName>
        <fullName evidence="1">Uncharacterized protein</fullName>
    </submittedName>
</protein>
<comment type="caution">
    <text evidence="1">The sequence shown here is derived from an EMBL/GenBank/DDBJ whole genome shotgun (WGS) entry which is preliminary data.</text>
</comment>
<proteinExistence type="predicted"/>
<evidence type="ECO:0000313" key="1">
    <source>
        <dbReference type="EMBL" id="KAK8979197.1"/>
    </source>
</evidence>
<keyword evidence="2" id="KW-1185">Reference proteome</keyword>
<dbReference type="Proteomes" id="UP001396334">
    <property type="component" value="Unassembled WGS sequence"/>
</dbReference>
<organism evidence="1 2">
    <name type="scientific">Hibiscus sabdariffa</name>
    <name type="common">roselle</name>
    <dbReference type="NCBI Taxonomy" id="183260"/>
    <lineage>
        <taxon>Eukaryota</taxon>
        <taxon>Viridiplantae</taxon>
        <taxon>Streptophyta</taxon>
        <taxon>Embryophyta</taxon>
        <taxon>Tracheophyta</taxon>
        <taxon>Spermatophyta</taxon>
        <taxon>Magnoliopsida</taxon>
        <taxon>eudicotyledons</taxon>
        <taxon>Gunneridae</taxon>
        <taxon>Pentapetalae</taxon>
        <taxon>rosids</taxon>
        <taxon>malvids</taxon>
        <taxon>Malvales</taxon>
        <taxon>Malvaceae</taxon>
        <taxon>Malvoideae</taxon>
        <taxon>Hibiscus</taxon>
    </lineage>
</organism>
<gene>
    <name evidence="1" type="ORF">V6N11_009406</name>
</gene>
<evidence type="ECO:0000313" key="2">
    <source>
        <dbReference type="Proteomes" id="UP001396334"/>
    </source>
</evidence>